<keyword evidence="4" id="KW-0597">Phosphoprotein</keyword>
<dbReference type="GO" id="GO:0016301">
    <property type="term" value="F:kinase activity"/>
    <property type="evidence" value="ECO:0007669"/>
    <property type="project" value="UniProtKB-KW"/>
</dbReference>
<keyword evidence="6" id="KW-0808">Transferase</keyword>
<dbReference type="PANTHER" id="PTHR30181">
    <property type="entry name" value="MANNITOL PERMEASE IIC COMPONENT"/>
    <property type="match status" value="1"/>
</dbReference>
<reference evidence="14 15" key="1">
    <citation type="submission" date="2018-08" db="EMBL/GenBank/DDBJ databases">
        <title>Genomic Encyclopedia of Archaeal and Bacterial Type Strains, Phase II (KMG-II): from individual species to whole genera.</title>
        <authorList>
            <person name="Goeker M."/>
        </authorList>
    </citation>
    <scope>NUCLEOTIDE SEQUENCE [LARGE SCALE GENOMIC DNA]</scope>
    <source>
        <strain evidence="14 15">DSM 45791</strain>
    </source>
</reference>
<dbReference type="AlphaFoldDB" id="A0A3E0HK50"/>
<evidence type="ECO:0000256" key="6">
    <source>
        <dbReference type="ARBA" id="ARBA00022679"/>
    </source>
</evidence>
<evidence type="ECO:0000256" key="4">
    <source>
        <dbReference type="ARBA" id="ARBA00022553"/>
    </source>
</evidence>
<evidence type="ECO:0000256" key="10">
    <source>
        <dbReference type="ARBA" id="ARBA00030956"/>
    </source>
</evidence>
<evidence type="ECO:0000256" key="11">
    <source>
        <dbReference type="ARBA" id="ARBA00030962"/>
    </source>
</evidence>
<sequence>MLADNGILTTDTVRLGVTARDKADAIDQCGAVLVEVGAVDLPYVAAMHERERTVSTFVGQGTAIPHGSAAARQHVRRTAVAVLQFPHGVDWDGDHVSICVAIAADGDEHSHLLSTLATMLLDERRITELRHARDAASVISSFLPQDVRSDTRPSVSRSRVPPWTGSRSAGTADSACLPHLSR</sequence>
<keyword evidence="8" id="KW-0418">Kinase</keyword>
<keyword evidence="3" id="KW-0813">Transport</keyword>
<organism evidence="14 15">
    <name type="scientific">Kutzneria buriramensis</name>
    <dbReference type="NCBI Taxonomy" id="1045776"/>
    <lineage>
        <taxon>Bacteria</taxon>
        <taxon>Bacillati</taxon>
        <taxon>Actinomycetota</taxon>
        <taxon>Actinomycetes</taxon>
        <taxon>Pseudonocardiales</taxon>
        <taxon>Pseudonocardiaceae</taxon>
        <taxon>Kutzneria</taxon>
    </lineage>
</organism>
<dbReference type="CDD" id="cd00211">
    <property type="entry name" value="PTS_IIA_fru"/>
    <property type="match status" value="1"/>
</dbReference>
<dbReference type="PANTHER" id="PTHR30181:SF2">
    <property type="entry name" value="PTS SYSTEM MANNITOL-SPECIFIC EIICBA COMPONENT"/>
    <property type="match status" value="1"/>
</dbReference>
<proteinExistence type="predicted"/>
<evidence type="ECO:0000256" key="2">
    <source>
        <dbReference type="ARBA" id="ARBA00014783"/>
    </source>
</evidence>
<evidence type="ECO:0000256" key="3">
    <source>
        <dbReference type="ARBA" id="ARBA00022448"/>
    </source>
</evidence>
<evidence type="ECO:0000256" key="9">
    <source>
        <dbReference type="ARBA" id="ARBA00029908"/>
    </source>
</evidence>
<dbReference type="GO" id="GO:0005886">
    <property type="term" value="C:plasma membrane"/>
    <property type="evidence" value="ECO:0007669"/>
    <property type="project" value="TreeGrafter"/>
</dbReference>
<keyword evidence="15" id="KW-1185">Reference proteome</keyword>
<evidence type="ECO:0000313" key="15">
    <source>
        <dbReference type="Proteomes" id="UP000256269"/>
    </source>
</evidence>
<name>A0A3E0HK50_9PSEU</name>
<evidence type="ECO:0000313" key="14">
    <source>
        <dbReference type="EMBL" id="REH46842.1"/>
    </source>
</evidence>
<dbReference type="InterPro" id="IPR002178">
    <property type="entry name" value="PTS_EIIA_type-2_dom"/>
</dbReference>
<keyword evidence="7" id="KW-0598">Phosphotransferase system</keyword>
<evidence type="ECO:0000256" key="7">
    <source>
        <dbReference type="ARBA" id="ARBA00022683"/>
    </source>
</evidence>
<dbReference type="Pfam" id="PF00359">
    <property type="entry name" value="PTS_EIIA_2"/>
    <property type="match status" value="1"/>
</dbReference>
<gene>
    <name evidence="14" type="ORF">BCF44_1066</name>
</gene>
<protein>
    <recommendedName>
        <fullName evidence="2">Mannitol-specific phosphotransferase enzyme IIA component</fullName>
    </recommendedName>
    <alternativeName>
        <fullName evidence="10">EIIA</fullName>
    </alternativeName>
    <alternativeName>
        <fullName evidence="11">EIII</fullName>
    </alternativeName>
    <alternativeName>
        <fullName evidence="9">PTS system mannitol-specific EIIA component</fullName>
    </alternativeName>
</protein>
<dbReference type="GO" id="GO:0090563">
    <property type="term" value="F:protein-phosphocysteine-sugar phosphotransferase activity"/>
    <property type="evidence" value="ECO:0007669"/>
    <property type="project" value="TreeGrafter"/>
</dbReference>
<comment type="function">
    <text evidence="1">The phosphoenolpyruvate-dependent sugar phosphotransferase system (sugar PTS), a major carbohydrate active transport system, catalyzes the phosphorylation of incoming sugar substrates concomitantly with their translocation across the cell membrane. The enzyme II CmtAB PTS system is involved in D-mannitol transport.</text>
</comment>
<dbReference type="InterPro" id="IPR050893">
    <property type="entry name" value="Sugar_PTS"/>
</dbReference>
<comment type="caution">
    <text evidence="14">The sequence shown here is derived from an EMBL/GenBank/DDBJ whole genome shotgun (WGS) entry which is preliminary data.</text>
</comment>
<evidence type="ECO:0000256" key="5">
    <source>
        <dbReference type="ARBA" id="ARBA00022597"/>
    </source>
</evidence>
<dbReference type="EMBL" id="QUNO01000006">
    <property type="protein sequence ID" value="REH46842.1"/>
    <property type="molecule type" value="Genomic_DNA"/>
</dbReference>
<feature type="domain" description="PTS EIIA type-2" evidence="13">
    <location>
        <begin position="6"/>
        <end position="146"/>
    </location>
</feature>
<dbReference type="GO" id="GO:0009401">
    <property type="term" value="P:phosphoenolpyruvate-dependent sugar phosphotransferase system"/>
    <property type="evidence" value="ECO:0007669"/>
    <property type="project" value="UniProtKB-KW"/>
</dbReference>
<evidence type="ECO:0000256" key="12">
    <source>
        <dbReference type="SAM" id="MobiDB-lite"/>
    </source>
</evidence>
<dbReference type="RefSeq" id="WP_211353082.1">
    <property type="nucleotide sequence ID" value="NZ_CP144375.1"/>
</dbReference>
<keyword evidence="5" id="KW-0762">Sugar transport</keyword>
<dbReference type="SUPFAM" id="SSF55804">
    <property type="entry name" value="Phoshotransferase/anion transport protein"/>
    <property type="match status" value="1"/>
</dbReference>
<feature type="region of interest" description="Disordered" evidence="12">
    <location>
        <begin position="147"/>
        <end position="182"/>
    </location>
</feature>
<dbReference type="InterPro" id="IPR016152">
    <property type="entry name" value="PTrfase/Anion_transptr"/>
</dbReference>
<dbReference type="Proteomes" id="UP000256269">
    <property type="component" value="Unassembled WGS sequence"/>
</dbReference>
<dbReference type="PROSITE" id="PS51094">
    <property type="entry name" value="PTS_EIIA_TYPE_2"/>
    <property type="match status" value="1"/>
</dbReference>
<evidence type="ECO:0000256" key="8">
    <source>
        <dbReference type="ARBA" id="ARBA00022777"/>
    </source>
</evidence>
<evidence type="ECO:0000259" key="13">
    <source>
        <dbReference type="PROSITE" id="PS51094"/>
    </source>
</evidence>
<dbReference type="Gene3D" id="3.40.930.10">
    <property type="entry name" value="Mannitol-specific EII, Chain A"/>
    <property type="match status" value="1"/>
</dbReference>
<evidence type="ECO:0000256" key="1">
    <source>
        <dbReference type="ARBA" id="ARBA00002434"/>
    </source>
</evidence>
<accession>A0A3E0HK50</accession>